<proteinExistence type="predicted"/>
<dbReference type="AlphaFoldDB" id="A0A2J8A4F3"/>
<reference evidence="2 3" key="1">
    <citation type="journal article" date="2017" name="Mol. Biol. Evol.">
        <title>The 4-celled Tetrabaena socialis nuclear genome reveals the essential components for genetic control of cell number at the origin of multicellularity in the volvocine lineage.</title>
        <authorList>
            <person name="Featherston J."/>
            <person name="Arakaki Y."/>
            <person name="Hanschen E.R."/>
            <person name="Ferris P.J."/>
            <person name="Michod R.E."/>
            <person name="Olson B.J.S.C."/>
            <person name="Nozaki H."/>
            <person name="Durand P.M."/>
        </authorList>
    </citation>
    <scope>NUCLEOTIDE SEQUENCE [LARGE SCALE GENOMIC DNA]</scope>
    <source>
        <strain evidence="2 3">NIES-571</strain>
    </source>
</reference>
<name>A0A2J8A4F3_9CHLO</name>
<protein>
    <submittedName>
        <fullName evidence="2">Uncharacterized protein</fullName>
    </submittedName>
</protein>
<dbReference type="EMBL" id="PGGS01000183">
    <property type="protein sequence ID" value="PNH07387.1"/>
    <property type="molecule type" value="Genomic_DNA"/>
</dbReference>
<keyword evidence="3" id="KW-1185">Reference proteome</keyword>
<evidence type="ECO:0000313" key="2">
    <source>
        <dbReference type="EMBL" id="PNH07387.1"/>
    </source>
</evidence>
<organism evidence="2 3">
    <name type="scientific">Tetrabaena socialis</name>
    <dbReference type="NCBI Taxonomy" id="47790"/>
    <lineage>
        <taxon>Eukaryota</taxon>
        <taxon>Viridiplantae</taxon>
        <taxon>Chlorophyta</taxon>
        <taxon>core chlorophytes</taxon>
        <taxon>Chlorophyceae</taxon>
        <taxon>CS clade</taxon>
        <taxon>Chlamydomonadales</taxon>
        <taxon>Tetrabaenaceae</taxon>
        <taxon>Tetrabaena</taxon>
    </lineage>
</organism>
<feature type="region of interest" description="Disordered" evidence="1">
    <location>
        <begin position="81"/>
        <end position="105"/>
    </location>
</feature>
<evidence type="ECO:0000313" key="3">
    <source>
        <dbReference type="Proteomes" id="UP000236333"/>
    </source>
</evidence>
<gene>
    <name evidence="2" type="ORF">TSOC_006155</name>
</gene>
<comment type="caution">
    <text evidence="2">The sequence shown here is derived from an EMBL/GenBank/DDBJ whole genome shotgun (WGS) entry which is preliminary data.</text>
</comment>
<dbReference type="Proteomes" id="UP000236333">
    <property type="component" value="Unassembled WGS sequence"/>
</dbReference>
<sequence length="105" mass="11265">MMVPLSSKVETDSRVRTEQCDVVLVHFYIPKMSGHTRPLALDGGELDCDSVWSGKGLISCNPPFVGEAEGLARVDPRTQVLAHQRRTPSGNTEEVCPGEGAAGQS</sequence>
<evidence type="ECO:0000256" key="1">
    <source>
        <dbReference type="SAM" id="MobiDB-lite"/>
    </source>
</evidence>
<accession>A0A2J8A4F3</accession>